<evidence type="ECO:0000313" key="1">
    <source>
        <dbReference type="EMBL" id="KIL79373.1"/>
    </source>
</evidence>
<keyword evidence="2" id="KW-1185">Reference proteome</keyword>
<evidence type="ECO:0000313" key="2">
    <source>
        <dbReference type="Proteomes" id="UP000031982"/>
    </source>
</evidence>
<name>A0ABR5AXA5_BACBA</name>
<dbReference type="Gene3D" id="3.30.870.10">
    <property type="entry name" value="Endonuclease Chain A"/>
    <property type="match status" value="1"/>
</dbReference>
<gene>
    <name evidence="1" type="ORF">SD77_3239</name>
</gene>
<comment type="caution">
    <text evidence="1">The sequence shown here is derived from an EMBL/GenBank/DDBJ whole genome shotgun (WGS) entry which is preliminary data.</text>
</comment>
<protein>
    <submittedName>
        <fullName evidence="1">Uncharacterized protein</fullName>
    </submittedName>
</protein>
<sequence>MTKLQLVTENLLETITKLAEKAEEIYILTSFVMQSGVKRILPALQLAALRGAEIKICTGD</sequence>
<accession>A0ABR5AXA5</accession>
<dbReference type="Proteomes" id="UP000031982">
    <property type="component" value="Unassembled WGS sequence"/>
</dbReference>
<dbReference type="RefSeq" id="WP_041094632.1">
    <property type="nucleotide sequence ID" value="NZ_JARTHD010000018.1"/>
</dbReference>
<organism evidence="1 2">
    <name type="scientific">Bacillus badius</name>
    <dbReference type="NCBI Taxonomy" id="1455"/>
    <lineage>
        <taxon>Bacteria</taxon>
        <taxon>Bacillati</taxon>
        <taxon>Bacillota</taxon>
        <taxon>Bacilli</taxon>
        <taxon>Bacillales</taxon>
        <taxon>Bacillaceae</taxon>
        <taxon>Pseudobacillus</taxon>
    </lineage>
</organism>
<proteinExistence type="predicted"/>
<dbReference type="EMBL" id="JXLP01000003">
    <property type="protein sequence ID" value="KIL79373.1"/>
    <property type="molecule type" value="Genomic_DNA"/>
</dbReference>
<reference evidence="1 2" key="1">
    <citation type="submission" date="2015-01" db="EMBL/GenBank/DDBJ databases">
        <title>Genome Assembly of Bacillus badius MTCC 1458.</title>
        <authorList>
            <person name="Verma A."/>
            <person name="Khatri I."/>
            <person name="Mual P."/>
            <person name="Subramanian S."/>
            <person name="Krishnamurthi S."/>
        </authorList>
    </citation>
    <scope>NUCLEOTIDE SEQUENCE [LARGE SCALE GENOMIC DNA]</scope>
    <source>
        <strain evidence="1 2">MTCC 1458</strain>
    </source>
</reference>